<keyword evidence="3" id="KW-1185">Reference proteome</keyword>
<evidence type="ECO:0000313" key="2">
    <source>
        <dbReference type="EMBL" id="PKY43502.1"/>
    </source>
</evidence>
<organism evidence="2 3">
    <name type="scientific">Rhizophagus irregularis</name>
    <dbReference type="NCBI Taxonomy" id="588596"/>
    <lineage>
        <taxon>Eukaryota</taxon>
        <taxon>Fungi</taxon>
        <taxon>Fungi incertae sedis</taxon>
        <taxon>Mucoromycota</taxon>
        <taxon>Glomeromycotina</taxon>
        <taxon>Glomeromycetes</taxon>
        <taxon>Glomerales</taxon>
        <taxon>Glomeraceae</taxon>
        <taxon>Rhizophagus</taxon>
    </lineage>
</organism>
<evidence type="ECO:0000256" key="1">
    <source>
        <dbReference type="SAM" id="SignalP"/>
    </source>
</evidence>
<reference evidence="2 3" key="1">
    <citation type="submission" date="2015-10" db="EMBL/GenBank/DDBJ databases">
        <title>Genome analyses suggest a sexual origin of heterokaryosis in a supposedly ancient asexual fungus.</title>
        <authorList>
            <person name="Ropars J."/>
            <person name="Sedzielewska K."/>
            <person name="Noel J."/>
            <person name="Charron P."/>
            <person name="Farinelli L."/>
            <person name="Marton T."/>
            <person name="Kruger M."/>
            <person name="Pelin A."/>
            <person name="Brachmann A."/>
            <person name="Corradi N."/>
        </authorList>
    </citation>
    <scope>NUCLEOTIDE SEQUENCE [LARGE SCALE GENOMIC DNA]</scope>
    <source>
        <strain evidence="2 3">A4</strain>
    </source>
</reference>
<dbReference type="VEuPathDB" id="FungiDB:RhiirA1_403032"/>
<sequence length="154" mass="17021">MKQSLTFAVILLAMLSMINAFPLHKRKTEFSDCEGLHLDVKSMTPDPLQAGKNATFTISGDFTTHPLTPEFKQYIAIGEGFAYLGVYDQDICSDSSVSSSDIPKCPVTDYNTTMTIQVPDDLDSSYVLLVFIWDGFYTSKGQEWLACARAVVGQ</sequence>
<feature type="signal peptide" evidence="1">
    <location>
        <begin position="1"/>
        <end position="20"/>
    </location>
</feature>
<feature type="chain" id="PRO_5014170973" description="Phosphatidylglycerol/phosphatidylinositol transfer protein" evidence="1">
    <location>
        <begin position="21"/>
        <end position="154"/>
    </location>
</feature>
<keyword evidence="1" id="KW-0732">Signal</keyword>
<dbReference type="AlphaFoldDB" id="A0A2I1GA58"/>
<name>A0A2I1GA58_9GLOM</name>
<comment type="caution">
    <text evidence="2">The sequence shown here is derived from an EMBL/GenBank/DDBJ whole genome shotgun (WGS) entry which is preliminary data.</text>
</comment>
<dbReference type="Proteomes" id="UP000234323">
    <property type="component" value="Unassembled WGS sequence"/>
</dbReference>
<dbReference type="EMBL" id="LLXI01000257">
    <property type="protein sequence ID" value="PKY43502.1"/>
    <property type="molecule type" value="Genomic_DNA"/>
</dbReference>
<protein>
    <recommendedName>
        <fullName evidence="4">Phosphatidylglycerol/phosphatidylinositol transfer protein</fullName>
    </recommendedName>
</protein>
<accession>A0A2I1GA58</accession>
<evidence type="ECO:0000313" key="3">
    <source>
        <dbReference type="Proteomes" id="UP000234323"/>
    </source>
</evidence>
<dbReference type="VEuPathDB" id="FungiDB:RhiirFUN_021825"/>
<evidence type="ECO:0008006" key="4">
    <source>
        <dbReference type="Google" id="ProtNLM"/>
    </source>
</evidence>
<proteinExistence type="predicted"/>
<gene>
    <name evidence="2" type="ORF">RhiirA4_442608</name>
</gene>